<comment type="caution">
    <text evidence="2">The sequence shown here is derived from an EMBL/GenBank/DDBJ whole genome shotgun (WGS) entry which is preliminary data.</text>
</comment>
<evidence type="ECO:0000313" key="2">
    <source>
        <dbReference type="EMBL" id="HAR53357.1"/>
    </source>
</evidence>
<dbReference type="Proteomes" id="UP000264719">
    <property type="component" value="Unassembled WGS sequence"/>
</dbReference>
<dbReference type="EMBL" id="DMVW01000154">
    <property type="protein sequence ID" value="HAR53357.1"/>
    <property type="molecule type" value="Genomic_DNA"/>
</dbReference>
<keyword evidence="1" id="KW-0812">Transmembrane</keyword>
<keyword evidence="1" id="KW-0472">Membrane</keyword>
<evidence type="ECO:0000256" key="1">
    <source>
        <dbReference type="SAM" id="Phobius"/>
    </source>
</evidence>
<accession>A0A348WFP5</accession>
<dbReference type="AlphaFoldDB" id="A0A348WFP5"/>
<name>A0A348WFP5_9RHOB</name>
<protein>
    <submittedName>
        <fullName evidence="2">Uncharacterized protein</fullName>
    </submittedName>
</protein>
<sequence length="137" mass="14277">MTKIIDHSFGKGQPALSTSMMGRVRIKVITGFFGSSKLGEEDFVSVSEIDEDKYRSAGGAAAGAIIGGVLTGGIGFLAGAAIGGRRRTESSYLIVLKDGGHVALRTKDKVLRARLGHLAQNEKIATMVAERGGSAEV</sequence>
<feature type="transmembrane region" description="Helical" evidence="1">
    <location>
        <begin position="60"/>
        <end position="82"/>
    </location>
</feature>
<reference evidence="2 3" key="1">
    <citation type="journal article" date="2018" name="Nat. Biotechnol.">
        <title>A standardized bacterial taxonomy based on genome phylogeny substantially revises the tree of life.</title>
        <authorList>
            <person name="Parks D.H."/>
            <person name="Chuvochina M."/>
            <person name="Waite D.W."/>
            <person name="Rinke C."/>
            <person name="Skarshewski A."/>
            <person name="Chaumeil P.A."/>
            <person name="Hugenholtz P."/>
        </authorList>
    </citation>
    <scope>NUCLEOTIDE SEQUENCE [LARGE SCALE GENOMIC DNA]</scope>
    <source>
        <strain evidence="2">UBA9169</strain>
    </source>
</reference>
<organism evidence="2 3">
    <name type="scientific">Roseovarius nubinhibens</name>
    <dbReference type="NCBI Taxonomy" id="314263"/>
    <lineage>
        <taxon>Bacteria</taxon>
        <taxon>Pseudomonadati</taxon>
        <taxon>Pseudomonadota</taxon>
        <taxon>Alphaproteobacteria</taxon>
        <taxon>Rhodobacterales</taxon>
        <taxon>Roseobacteraceae</taxon>
        <taxon>Roseovarius</taxon>
    </lineage>
</organism>
<keyword evidence="1" id="KW-1133">Transmembrane helix</keyword>
<proteinExistence type="predicted"/>
<gene>
    <name evidence="2" type="ORF">DCS45_15995</name>
</gene>
<evidence type="ECO:0000313" key="3">
    <source>
        <dbReference type="Proteomes" id="UP000264719"/>
    </source>
</evidence>